<evidence type="ECO:0000313" key="2">
    <source>
        <dbReference type="Proteomes" id="UP000789525"/>
    </source>
</evidence>
<accession>A0ACA9L354</accession>
<organism evidence="1 2">
    <name type="scientific">Acaulospora colombiana</name>
    <dbReference type="NCBI Taxonomy" id="27376"/>
    <lineage>
        <taxon>Eukaryota</taxon>
        <taxon>Fungi</taxon>
        <taxon>Fungi incertae sedis</taxon>
        <taxon>Mucoromycota</taxon>
        <taxon>Glomeromycotina</taxon>
        <taxon>Glomeromycetes</taxon>
        <taxon>Diversisporales</taxon>
        <taxon>Acaulosporaceae</taxon>
        <taxon>Acaulospora</taxon>
    </lineage>
</organism>
<name>A0ACA9L354_9GLOM</name>
<keyword evidence="2" id="KW-1185">Reference proteome</keyword>
<evidence type="ECO:0000313" key="1">
    <source>
        <dbReference type="EMBL" id="CAG8508317.1"/>
    </source>
</evidence>
<proteinExistence type="predicted"/>
<protein>
    <submittedName>
        <fullName evidence="1">4347_t:CDS:1</fullName>
    </submittedName>
</protein>
<feature type="non-terminal residue" evidence="1">
    <location>
        <position position="1"/>
    </location>
</feature>
<gene>
    <name evidence="1" type="ORF">ACOLOM_LOCUS3106</name>
</gene>
<reference evidence="1" key="1">
    <citation type="submission" date="2021-06" db="EMBL/GenBank/DDBJ databases">
        <authorList>
            <person name="Kallberg Y."/>
            <person name="Tangrot J."/>
            <person name="Rosling A."/>
        </authorList>
    </citation>
    <scope>NUCLEOTIDE SEQUENCE</scope>
    <source>
        <strain evidence="1">CL356</strain>
    </source>
</reference>
<sequence>FEVDECVDYTSPTKSPMIRMFGITEAGNSVMCDVKGFLPYFYVPAPIGFRNDDVKEFQTALEDAYLPQRLMDKLMSFINYLEMARVTGVPFNYLLSRGQQIKVVSQLYRKAFEQGLVIPALKSEGIKFEGATVIDPEKGFYNTPIVTLDFSSLYPSIMIAHNLCYTTLVDDREIENLKLKCEEDYITTPYLSARFVRAHLRKGLLPTILEDLLAARKRAKADLKKETDPFKKAVLDGRQLALKMSANSVYGFTGATAGKLPCIEISASVTAYGRQMIERTKQEVESHFSIINGYKHDAHVIYGDTDSVMIKFGVEELNEAMELGSFTSILLNIWVSVKTNHLTTRSRGI</sequence>
<dbReference type="EMBL" id="CAJVPT010004437">
    <property type="protein sequence ID" value="CAG8508317.1"/>
    <property type="molecule type" value="Genomic_DNA"/>
</dbReference>
<dbReference type="Proteomes" id="UP000789525">
    <property type="component" value="Unassembled WGS sequence"/>
</dbReference>
<comment type="caution">
    <text evidence="1">The sequence shown here is derived from an EMBL/GenBank/DDBJ whole genome shotgun (WGS) entry which is preliminary data.</text>
</comment>